<comment type="caution">
    <text evidence="1">The sequence shown here is derived from an EMBL/GenBank/DDBJ whole genome shotgun (WGS) entry which is preliminary data.</text>
</comment>
<organism evidence="1 2">
    <name type="scientific">Dryococelus australis</name>
    <dbReference type="NCBI Taxonomy" id="614101"/>
    <lineage>
        <taxon>Eukaryota</taxon>
        <taxon>Metazoa</taxon>
        <taxon>Ecdysozoa</taxon>
        <taxon>Arthropoda</taxon>
        <taxon>Hexapoda</taxon>
        <taxon>Insecta</taxon>
        <taxon>Pterygota</taxon>
        <taxon>Neoptera</taxon>
        <taxon>Polyneoptera</taxon>
        <taxon>Phasmatodea</taxon>
        <taxon>Verophasmatodea</taxon>
        <taxon>Anareolatae</taxon>
        <taxon>Phasmatidae</taxon>
        <taxon>Eurycanthinae</taxon>
        <taxon>Dryococelus</taxon>
    </lineage>
</organism>
<evidence type="ECO:0000313" key="1">
    <source>
        <dbReference type="EMBL" id="KAJ8891842.1"/>
    </source>
</evidence>
<reference evidence="1 2" key="1">
    <citation type="submission" date="2023-02" db="EMBL/GenBank/DDBJ databases">
        <title>LHISI_Scaffold_Assembly.</title>
        <authorList>
            <person name="Stuart O.P."/>
            <person name="Cleave R."/>
            <person name="Magrath M.J.L."/>
            <person name="Mikheyev A.S."/>
        </authorList>
    </citation>
    <scope>NUCLEOTIDE SEQUENCE [LARGE SCALE GENOMIC DNA]</scope>
    <source>
        <strain evidence="1">Daus_M_001</strain>
        <tissue evidence="1">Leg muscle</tissue>
    </source>
</reference>
<accession>A0ABQ9I5B2</accession>
<name>A0ABQ9I5B2_9NEOP</name>
<dbReference type="Proteomes" id="UP001159363">
    <property type="component" value="Chromosome 2"/>
</dbReference>
<gene>
    <name evidence="1" type="ORF">PR048_004396</name>
</gene>
<dbReference type="EMBL" id="JARBHB010000002">
    <property type="protein sequence ID" value="KAJ8891842.1"/>
    <property type="molecule type" value="Genomic_DNA"/>
</dbReference>
<protein>
    <submittedName>
        <fullName evidence="1">Uncharacterized protein</fullName>
    </submittedName>
</protein>
<keyword evidence="2" id="KW-1185">Reference proteome</keyword>
<evidence type="ECO:0000313" key="2">
    <source>
        <dbReference type="Proteomes" id="UP001159363"/>
    </source>
</evidence>
<sequence length="199" mass="22017">MDSVQDLVAAEAKYIINTAIYSYFLLVPDMEKLTNEVDQKIRIRKKLSADEKNLCQEMMNVSSCYMAFLGFSTNMGEVHRNEQSVLYQKNSGSHSAAQSTQFCFDNANININTLYGNNIFHCMGGIRCTTPASAIKISSIPRISETPKASEITVPISSGLKYIEIKQLSLVPVNSVARALVRDLLWISGRWAGISAPPS</sequence>
<proteinExistence type="predicted"/>